<dbReference type="Proteomes" id="UP000241890">
    <property type="component" value="Unassembled WGS sequence"/>
</dbReference>
<dbReference type="CDD" id="cd17756">
    <property type="entry name" value="MCM5"/>
    <property type="match status" value="1"/>
</dbReference>
<keyword evidence="15" id="KW-1185">Reference proteome</keyword>
<dbReference type="InParanoid" id="A0A2R5GHY7"/>
<dbReference type="SUPFAM" id="SSF52540">
    <property type="entry name" value="P-loop containing nucleoside triphosphate hydrolases"/>
    <property type="match status" value="1"/>
</dbReference>
<dbReference type="InterPro" id="IPR033762">
    <property type="entry name" value="MCM_OB"/>
</dbReference>
<dbReference type="Pfam" id="PF17207">
    <property type="entry name" value="MCM_OB"/>
    <property type="match status" value="1"/>
</dbReference>
<dbReference type="PANTHER" id="PTHR11630:SF42">
    <property type="entry name" value="DNA REPLICATION LICENSING FACTOR MCM5"/>
    <property type="match status" value="1"/>
</dbReference>
<dbReference type="EC" id="3.6.4.12" evidence="12"/>
<dbReference type="SMART" id="SM00350">
    <property type="entry name" value="MCM"/>
    <property type="match status" value="1"/>
</dbReference>
<dbReference type="FunCoup" id="A0A2R5GHY7">
    <property type="interactions" value="394"/>
</dbReference>
<dbReference type="PANTHER" id="PTHR11630">
    <property type="entry name" value="DNA REPLICATION LICENSING FACTOR MCM FAMILY MEMBER"/>
    <property type="match status" value="1"/>
</dbReference>
<dbReference type="SUPFAM" id="SSF50249">
    <property type="entry name" value="Nucleic acid-binding proteins"/>
    <property type="match status" value="1"/>
</dbReference>
<comment type="similarity">
    <text evidence="2 11">Belongs to the MCM family.</text>
</comment>
<dbReference type="PRINTS" id="PR01661">
    <property type="entry name" value="MCMPROTEIN5"/>
</dbReference>
<dbReference type="PROSITE" id="PS50051">
    <property type="entry name" value="MCM_2"/>
    <property type="match status" value="1"/>
</dbReference>
<keyword evidence="9 12" id="KW-0539">Nucleus</keyword>
<evidence type="ECO:0000256" key="10">
    <source>
        <dbReference type="ARBA" id="ARBA00023306"/>
    </source>
</evidence>
<dbReference type="GO" id="GO:0016887">
    <property type="term" value="F:ATP hydrolysis activity"/>
    <property type="evidence" value="ECO:0007669"/>
    <property type="project" value="RHEA"/>
</dbReference>
<sequence length="754" mass="83135">MATAWDERPASYTNQNLGAGEADVSRNEKKRVLSRFREFIRNYREASTQVFPYRAQLLERFRRGEHKLVVELEHLNNYDEELLDMLLQRPAVYLDVFEEAAKQALQLTTPSRDEMQSGEIPDIQVLLSSKQKPTPLRTVSANDMNKLLMIPGIVTHASRASAKAVELTFICTSCRYKKTIPCANFNKAVKMPRSCPAPECPSPNDSFKVLPDQNKYVDAQWLKLQEAPEAVPTGEMPRSINLSVTRNLVDQVSPGMRIKVMGISSVRQQSGKTASAKGGSRMPSSVKDGFLTVVGIEVMDDESGRSSSLFTPEEEQTFHNMARSRDIYGRIARSIAPAISGDYTHDIKKAIACLLFGGSRRILPDGMKLRGDINVLMLGDPSTAKSQFLKFVEKVAPVGVYTSGKGSSAAGLTANVIKDSRGEFFLEGGAMVLADGGVVCIDEFDKMREQDRVAIHEAMEQQTISVAKAGITTVLNSRSSVLAAANPVFGTYDEMKSAAENIDFLPTILSRFDLIFIVRDIRDEAKDRLIARHVIGVHVDASTAVSNFDRGHGGGGTDAVGTDEERTQGEIDLLLMKKYIKYCRLKCAPVLSPAAAELLRNNYVGIREDHRKRQRESSGGGSPTVPITIRQLEAVVRIAESLAKMELAFEATPAHVTEAIRLFKVSTLNAASNGAAPGDMSSLGREQVREVQAVEDQIKRRVPIGSTVSQRGLIDEFVSLQGYSQFAVRKALQIMLERGEVKHASQQKKIRRVR</sequence>
<dbReference type="GO" id="GO:0003688">
    <property type="term" value="F:DNA replication origin binding"/>
    <property type="evidence" value="ECO:0007669"/>
    <property type="project" value="UniProtKB-UniRule"/>
</dbReference>
<evidence type="ECO:0000256" key="2">
    <source>
        <dbReference type="ARBA" id="ARBA00008010"/>
    </source>
</evidence>
<comment type="caution">
    <text evidence="14">The sequence shown here is derived from an EMBL/GenBank/DDBJ whole genome shotgun (WGS) entry which is preliminary data.</text>
</comment>
<dbReference type="Pfam" id="PF21933">
    <property type="entry name" value="MCM5_C"/>
    <property type="match status" value="1"/>
</dbReference>
<accession>A0A2R5GHY7</accession>
<dbReference type="GO" id="GO:0042555">
    <property type="term" value="C:MCM complex"/>
    <property type="evidence" value="ECO:0007669"/>
    <property type="project" value="UniProtKB-UniRule"/>
</dbReference>
<evidence type="ECO:0000256" key="5">
    <source>
        <dbReference type="ARBA" id="ARBA00022801"/>
    </source>
</evidence>
<evidence type="ECO:0000256" key="7">
    <source>
        <dbReference type="ARBA" id="ARBA00022840"/>
    </source>
</evidence>
<evidence type="ECO:0000256" key="11">
    <source>
        <dbReference type="RuleBase" id="RU004070"/>
    </source>
</evidence>
<keyword evidence="5 12" id="KW-0378">Hydrolase</keyword>
<name>A0A2R5GHY7_9STRA</name>
<dbReference type="InterPro" id="IPR054125">
    <property type="entry name" value="MCM5_C"/>
</dbReference>
<keyword evidence="10 12" id="KW-0131">Cell cycle</keyword>
<dbReference type="GO" id="GO:0017116">
    <property type="term" value="F:single-stranded DNA helicase activity"/>
    <property type="evidence" value="ECO:0007669"/>
    <property type="project" value="TreeGrafter"/>
</dbReference>
<dbReference type="InterPro" id="IPR031327">
    <property type="entry name" value="MCM"/>
</dbReference>
<gene>
    <name evidence="14" type="ORF">FCC1311_055602</name>
</gene>
<feature type="domain" description="MCM C-terminal AAA(+) ATPase" evidence="13">
    <location>
        <begin position="327"/>
        <end position="534"/>
    </location>
</feature>
<keyword evidence="8 11" id="KW-0238">DNA-binding</keyword>
<evidence type="ECO:0000256" key="12">
    <source>
        <dbReference type="RuleBase" id="RU368063"/>
    </source>
</evidence>
<comment type="subcellular location">
    <subcellularLocation>
        <location evidence="1 12">Nucleus</location>
    </subcellularLocation>
</comment>
<dbReference type="InterPro" id="IPR008048">
    <property type="entry name" value="MCM5"/>
</dbReference>
<dbReference type="GO" id="GO:0005524">
    <property type="term" value="F:ATP binding"/>
    <property type="evidence" value="ECO:0007669"/>
    <property type="project" value="UniProtKB-UniRule"/>
</dbReference>
<evidence type="ECO:0000256" key="8">
    <source>
        <dbReference type="ARBA" id="ARBA00023125"/>
    </source>
</evidence>
<dbReference type="InterPro" id="IPR001208">
    <property type="entry name" value="MCM_dom"/>
</dbReference>
<dbReference type="GO" id="GO:0003697">
    <property type="term" value="F:single-stranded DNA binding"/>
    <property type="evidence" value="ECO:0007669"/>
    <property type="project" value="TreeGrafter"/>
</dbReference>
<dbReference type="AlphaFoldDB" id="A0A2R5GHY7"/>
<dbReference type="InterPro" id="IPR018525">
    <property type="entry name" value="MCM_CS"/>
</dbReference>
<comment type="function">
    <text evidence="12">Acts as component of the MCM2-7 complex (MCM complex) which is the replicative helicase essential for 'once per cell cycle' DNA replication initiation and elongation in eukaryotic cells. The active ATPase sites in the MCM2-7 ring are formed through the interaction surfaces of two neighboring subunits such that a critical structure of a conserved arginine finger motif is provided in trans relative to the ATP-binding site of the Walker A box of the adjacent subunit. The six ATPase active sites, however, are likely to contribute differentially to the complex helicase activity.</text>
</comment>
<comment type="catalytic activity">
    <reaction evidence="12">
        <text>ATP + H2O = ADP + phosphate + H(+)</text>
        <dbReference type="Rhea" id="RHEA:13065"/>
        <dbReference type="ChEBI" id="CHEBI:15377"/>
        <dbReference type="ChEBI" id="CHEBI:15378"/>
        <dbReference type="ChEBI" id="CHEBI:30616"/>
        <dbReference type="ChEBI" id="CHEBI:43474"/>
        <dbReference type="ChEBI" id="CHEBI:456216"/>
        <dbReference type="EC" id="3.6.4.12"/>
    </reaction>
</comment>
<dbReference type="InterPro" id="IPR027417">
    <property type="entry name" value="P-loop_NTPase"/>
</dbReference>
<dbReference type="InterPro" id="IPR041562">
    <property type="entry name" value="MCM_lid"/>
</dbReference>
<keyword evidence="4 11" id="KW-0547">Nucleotide-binding</keyword>
<evidence type="ECO:0000313" key="15">
    <source>
        <dbReference type="Proteomes" id="UP000241890"/>
    </source>
</evidence>
<dbReference type="GO" id="GO:0000727">
    <property type="term" value="P:double-strand break repair via break-induced replication"/>
    <property type="evidence" value="ECO:0007669"/>
    <property type="project" value="TreeGrafter"/>
</dbReference>
<dbReference type="Pfam" id="PF14551">
    <property type="entry name" value="MCM_N"/>
    <property type="match status" value="1"/>
</dbReference>
<dbReference type="InterPro" id="IPR012340">
    <property type="entry name" value="NA-bd_OB-fold"/>
</dbReference>
<dbReference type="GO" id="GO:0005634">
    <property type="term" value="C:nucleus"/>
    <property type="evidence" value="ECO:0007669"/>
    <property type="project" value="UniProtKB-SubCell"/>
</dbReference>
<dbReference type="PROSITE" id="PS00847">
    <property type="entry name" value="MCM_1"/>
    <property type="match status" value="1"/>
</dbReference>
<dbReference type="GO" id="GO:0006270">
    <property type="term" value="P:DNA replication initiation"/>
    <property type="evidence" value="ECO:0007669"/>
    <property type="project" value="UniProtKB-UniRule"/>
</dbReference>
<dbReference type="GO" id="GO:0043138">
    <property type="term" value="F:3'-5' DNA helicase activity"/>
    <property type="evidence" value="ECO:0007669"/>
    <property type="project" value="TreeGrafter"/>
</dbReference>
<dbReference type="FunFam" id="3.40.50.300:FF:000929">
    <property type="entry name" value="DNA helicase"/>
    <property type="match status" value="1"/>
</dbReference>
<comment type="subunit">
    <text evidence="12">Component of the MCM2-7 complex.</text>
</comment>
<dbReference type="Gene3D" id="2.20.28.10">
    <property type="match status" value="1"/>
</dbReference>
<reference evidence="14 15" key="1">
    <citation type="submission" date="2017-12" db="EMBL/GenBank/DDBJ databases">
        <title>Sequencing, de novo assembly and annotation of complete genome of a new Thraustochytrid species, strain FCC1311.</title>
        <authorList>
            <person name="Sedici K."/>
            <person name="Godart F."/>
            <person name="Aiese Cigliano R."/>
            <person name="Sanseverino W."/>
            <person name="Barakat M."/>
            <person name="Ortet P."/>
            <person name="Marechal E."/>
            <person name="Cagnac O."/>
            <person name="Amato A."/>
        </authorList>
    </citation>
    <scope>NUCLEOTIDE SEQUENCE [LARGE SCALE GENOMIC DNA]</scope>
</reference>
<dbReference type="InterPro" id="IPR027925">
    <property type="entry name" value="MCM_N"/>
</dbReference>
<evidence type="ECO:0000256" key="4">
    <source>
        <dbReference type="ARBA" id="ARBA00022741"/>
    </source>
</evidence>
<dbReference type="Pfam" id="PF00493">
    <property type="entry name" value="MCM"/>
    <property type="match status" value="1"/>
</dbReference>
<keyword evidence="7 11" id="KW-0067">ATP-binding</keyword>
<dbReference type="PRINTS" id="PR01657">
    <property type="entry name" value="MCMFAMILY"/>
</dbReference>
<dbReference type="Gene3D" id="3.30.1640.10">
    <property type="entry name" value="mini-chromosome maintenance (MCM) complex, chain A, domain 1"/>
    <property type="match status" value="1"/>
</dbReference>
<evidence type="ECO:0000256" key="9">
    <source>
        <dbReference type="ARBA" id="ARBA00023242"/>
    </source>
</evidence>
<evidence type="ECO:0000259" key="13">
    <source>
        <dbReference type="PROSITE" id="PS50051"/>
    </source>
</evidence>
<dbReference type="EMBL" id="BEYU01000056">
    <property type="protein sequence ID" value="GBG29338.1"/>
    <property type="molecule type" value="Genomic_DNA"/>
</dbReference>
<evidence type="ECO:0000256" key="6">
    <source>
        <dbReference type="ARBA" id="ARBA00022806"/>
    </source>
</evidence>
<dbReference type="Pfam" id="PF17855">
    <property type="entry name" value="MCM_lid"/>
    <property type="match status" value="1"/>
</dbReference>
<organism evidence="14 15">
    <name type="scientific">Hondaea fermentalgiana</name>
    <dbReference type="NCBI Taxonomy" id="2315210"/>
    <lineage>
        <taxon>Eukaryota</taxon>
        <taxon>Sar</taxon>
        <taxon>Stramenopiles</taxon>
        <taxon>Bigyra</taxon>
        <taxon>Labyrinthulomycetes</taxon>
        <taxon>Thraustochytrida</taxon>
        <taxon>Thraustochytriidae</taxon>
        <taxon>Hondaea</taxon>
    </lineage>
</organism>
<evidence type="ECO:0000256" key="3">
    <source>
        <dbReference type="ARBA" id="ARBA00022705"/>
    </source>
</evidence>
<keyword evidence="3 12" id="KW-0235">DNA replication</keyword>
<dbReference type="Gene3D" id="3.40.50.300">
    <property type="entry name" value="P-loop containing nucleotide triphosphate hydrolases"/>
    <property type="match status" value="1"/>
</dbReference>
<evidence type="ECO:0000256" key="1">
    <source>
        <dbReference type="ARBA" id="ARBA00004123"/>
    </source>
</evidence>
<dbReference type="Gene3D" id="2.40.50.140">
    <property type="entry name" value="Nucleic acid-binding proteins"/>
    <property type="match status" value="1"/>
</dbReference>
<keyword evidence="6 12" id="KW-0347">Helicase</keyword>
<evidence type="ECO:0000313" key="14">
    <source>
        <dbReference type="EMBL" id="GBG29338.1"/>
    </source>
</evidence>
<proteinExistence type="inferred from homology"/>
<dbReference type="OrthoDB" id="10036721at2759"/>
<protein>
    <recommendedName>
        <fullName evidence="12">DNA replication licensing factor MCM5</fullName>
        <ecNumber evidence="12">3.6.4.12</ecNumber>
    </recommendedName>
</protein>